<sequence length="191" mass="22386">MRRYGVLHKVSTAYHPQTNGQVELANREIKQILEKTVNPNCKDWSLRLSDALWAYRTAYKTILGMSPYRLIYGKSCHLPVELEHKAYWAVKALNFDLTTAAAHDKQILRKHFEPHQQVHLHDSRLHLHPGKLRSRWTSPYVVTRVFPNGAVEVKDPTDGRIFKVNGQRLKHYVERIYQLEEITLLVPIYHD</sequence>
<evidence type="ECO:0000313" key="1">
    <source>
        <dbReference type="EMBL" id="KAJ4721020.1"/>
    </source>
</evidence>
<evidence type="ECO:0000313" key="2">
    <source>
        <dbReference type="Proteomes" id="UP001164539"/>
    </source>
</evidence>
<reference evidence="1 2" key="1">
    <citation type="journal article" date="2023" name="Science">
        <title>Complex scaffold remodeling in plant triterpene biosynthesis.</title>
        <authorList>
            <person name="De La Pena R."/>
            <person name="Hodgson H."/>
            <person name="Liu J.C."/>
            <person name="Stephenson M.J."/>
            <person name="Martin A.C."/>
            <person name="Owen C."/>
            <person name="Harkess A."/>
            <person name="Leebens-Mack J."/>
            <person name="Jimenez L.E."/>
            <person name="Osbourn A."/>
            <person name="Sattely E.S."/>
        </authorList>
    </citation>
    <scope>NUCLEOTIDE SEQUENCE [LARGE SCALE GENOMIC DNA]</scope>
    <source>
        <strain evidence="2">cv. JPN11</strain>
        <tissue evidence="1">Leaf</tissue>
    </source>
</reference>
<comment type="caution">
    <text evidence="1">The sequence shown here is derived from an EMBL/GenBank/DDBJ whole genome shotgun (WGS) entry which is preliminary data.</text>
</comment>
<protein>
    <submittedName>
        <fullName evidence="1">Gag-Pol polyprotein</fullName>
    </submittedName>
</protein>
<proteinExistence type="predicted"/>
<gene>
    <name evidence="1" type="ORF">OWV82_008749</name>
</gene>
<name>A0ACC1YEF7_MELAZ</name>
<dbReference type="Proteomes" id="UP001164539">
    <property type="component" value="Chromosome 4"/>
</dbReference>
<accession>A0ACC1YEF7</accession>
<organism evidence="1 2">
    <name type="scientific">Melia azedarach</name>
    <name type="common">Chinaberry tree</name>
    <dbReference type="NCBI Taxonomy" id="155640"/>
    <lineage>
        <taxon>Eukaryota</taxon>
        <taxon>Viridiplantae</taxon>
        <taxon>Streptophyta</taxon>
        <taxon>Embryophyta</taxon>
        <taxon>Tracheophyta</taxon>
        <taxon>Spermatophyta</taxon>
        <taxon>Magnoliopsida</taxon>
        <taxon>eudicotyledons</taxon>
        <taxon>Gunneridae</taxon>
        <taxon>Pentapetalae</taxon>
        <taxon>rosids</taxon>
        <taxon>malvids</taxon>
        <taxon>Sapindales</taxon>
        <taxon>Meliaceae</taxon>
        <taxon>Melia</taxon>
    </lineage>
</organism>
<dbReference type="EMBL" id="CM051397">
    <property type="protein sequence ID" value="KAJ4721020.1"/>
    <property type="molecule type" value="Genomic_DNA"/>
</dbReference>
<keyword evidence="2" id="KW-1185">Reference proteome</keyword>